<dbReference type="STRING" id="1210090.GCA_001613185_03095"/>
<keyword evidence="7" id="KW-0067">ATP-binding</keyword>
<evidence type="ECO:0000313" key="9">
    <source>
        <dbReference type="EMBL" id="RBO85253.1"/>
    </source>
</evidence>
<evidence type="ECO:0000256" key="5">
    <source>
        <dbReference type="ARBA" id="ARBA00022655"/>
    </source>
</evidence>
<comment type="caution">
    <text evidence="9">The sequence shown here is derived from an EMBL/GenBank/DDBJ whole genome shotgun (WGS) entry which is preliminary data.</text>
</comment>
<dbReference type="InterPro" id="IPR014729">
    <property type="entry name" value="Rossmann-like_a/b/a_fold"/>
</dbReference>
<dbReference type="InterPro" id="IPR003721">
    <property type="entry name" value="Pantoate_ligase"/>
</dbReference>
<evidence type="ECO:0000256" key="2">
    <source>
        <dbReference type="ARBA" id="ARBA00009256"/>
    </source>
</evidence>
<accession>A0A366D5D8</accession>
<evidence type="ECO:0000256" key="8">
    <source>
        <dbReference type="ARBA" id="ARBA00048258"/>
    </source>
</evidence>
<dbReference type="EMBL" id="QNRE01000015">
    <property type="protein sequence ID" value="RBO85253.1"/>
    <property type="molecule type" value="Genomic_DNA"/>
</dbReference>
<name>A0A366D5D8_9NOCA</name>
<evidence type="ECO:0000256" key="3">
    <source>
        <dbReference type="ARBA" id="ARBA00012219"/>
    </source>
</evidence>
<dbReference type="Pfam" id="PF02569">
    <property type="entry name" value="Pantoate_ligase"/>
    <property type="match status" value="1"/>
</dbReference>
<dbReference type="EC" id="6.3.2.1" evidence="3"/>
<comment type="similarity">
    <text evidence="2">Belongs to the pantothenate synthetase family.</text>
</comment>
<protein>
    <recommendedName>
        <fullName evidence="3">pantoate--beta-alanine ligase (AMP-forming)</fullName>
        <ecNumber evidence="3">6.3.2.1</ecNumber>
    </recommendedName>
</protein>
<evidence type="ECO:0000256" key="6">
    <source>
        <dbReference type="ARBA" id="ARBA00022741"/>
    </source>
</evidence>
<dbReference type="Gene3D" id="3.30.1300.10">
    <property type="entry name" value="Pantoate-beta-alanine ligase, C-terminal domain"/>
    <property type="match status" value="1"/>
</dbReference>
<keyword evidence="10" id="KW-1185">Reference proteome</keyword>
<comment type="pathway">
    <text evidence="1">Cofactor biosynthesis; (R)-pantothenate biosynthesis; (R)-pantothenate from (R)-pantoate and beta-alanine: step 1/1.</text>
</comment>
<keyword evidence="5" id="KW-0566">Pantothenate biosynthesis</keyword>
<keyword evidence="4 9" id="KW-0436">Ligase</keyword>
<gene>
    <name evidence="9" type="ORF">DFR74_115101</name>
</gene>
<keyword evidence="6" id="KW-0547">Nucleotide-binding</keyword>
<dbReference type="GO" id="GO:0015940">
    <property type="term" value="P:pantothenate biosynthetic process"/>
    <property type="evidence" value="ECO:0007669"/>
    <property type="project" value="UniProtKB-UniPathway"/>
</dbReference>
<dbReference type="OrthoDB" id="8195414at2"/>
<dbReference type="UniPathway" id="UPA00028">
    <property type="reaction ID" value="UER00005"/>
</dbReference>
<dbReference type="PANTHER" id="PTHR21299:SF1">
    <property type="entry name" value="PANTOATE--BETA-ALANINE LIGASE"/>
    <property type="match status" value="1"/>
</dbReference>
<proteinExistence type="inferred from homology"/>
<sequence>MTDVRVVRSVSEARPILRKLWRSGATVGSIHTLGALHAAHGELIKRSAAENDQTIVTIYPNKIQLFEGCVYQYDLDVDIDLAQRCGATLVIASDDAEMYPPGYSTFIDQGERAHRLNSSIFDYASRGQVTGAIRWISLCRPTASYFGMKDIEQSLLVERAVTDLLIDCDIRHVPCVRDRRTGIPISSRLRFLPPERLNEVGSVFHALEAGRRAILAGTTDAGTILAGVRTHLEEHLSTFDIVYLTLVDATDFHAIDSAALPFILHCAITDGSLTHFDGLCIRTGGELANSPEVIWLDTSHDRSIPSSQTEESQ</sequence>
<dbReference type="AlphaFoldDB" id="A0A366D5D8"/>
<evidence type="ECO:0000256" key="7">
    <source>
        <dbReference type="ARBA" id="ARBA00022840"/>
    </source>
</evidence>
<dbReference type="SUPFAM" id="SSF52374">
    <property type="entry name" value="Nucleotidylyl transferase"/>
    <property type="match status" value="1"/>
</dbReference>
<evidence type="ECO:0000313" key="10">
    <source>
        <dbReference type="Proteomes" id="UP000252586"/>
    </source>
</evidence>
<dbReference type="GO" id="GO:0005829">
    <property type="term" value="C:cytosol"/>
    <property type="evidence" value="ECO:0007669"/>
    <property type="project" value="TreeGrafter"/>
</dbReference>
<dbReference type="InterPro" id="IPR042176">
    <property type="entry name" value="Pantoate_ligase_C"/>
</dbReference>
<dbReference type="PANTHER" id="PTHR21299">
    <property type="entry name" value="CYTIDYLATE KINASE/PANTOATE-BETA-ALANINE LIGASE"/>
    <property type="match status" value="1"/>
</dbReference>
<evidence type="ECO:0000256" key="1">
    <source>
        <dbReference type="ARBA" id="ARBA00004990"/>
    </source>
</evidence>
<dbReference type="Gene3D" id="3.40.50.620">
    <property type="entry name" value="HUPs"/>
    <property type="match status" value="1"/>
</dbReference>
<comment type="catalytic activity">
    <reaction evidence="8">
        <text>(R)-pantoate + beta-alanine + ATP = (R)-pantothenate + AMP + diphosphate + H(+)</text>
        <dbReference type="Rhea" id="RHEA:10912"/>
        <dbReference type="ChEBI" id="CHEBI:15378"/>
        <dbReference type="ChEBI" id="CHEBI:15980"/>
        <dbReference type="ChEBI" id="CHEBI:29032"/>
        <dbReference type="ChEBI" id="CHEBI:30616"/>
        <dbReference type="ChEBI" id="CHEBI:33019"/>
        <dbReference type="ChEBI" id="CHEBI:57966"/>
        <dbReference type="ChEBI" id="CHEBI:456215"/>
        <dbReference type="EC" id="6.3.2.1"/>
    </reaction>
</comment>
<dbReference type="Proteomes" id="UP000252586">
    <property type="component" value="Unassembled WGS sequence"/>
</dbReference>
<dbReference type="RefSeq" id="WP_067509231.1">
    <property type="nucleotide sequence ID" value="NZ_QNRE01000015.1"/>
</dbReference>
<evidence type="ECO:0000256" key="4">
    <source>
        <dbReference type="ARBA" id="ARBA00022598"/>
    </source>
</evidence>
<organism evidence="9 10">
    <name type="scientific">Nocardia puris</name>
    <dbReference type="NCBI Taxonomy" id="208602"/>
    <lineage>
        <taxon>Bacteria</taxon>
        <taxon>Bacillati</taxon>
        <taxon>Actinomycetota</taxon>
        <taxon>Actinomycetes</taxon>
        <taxon>Mycobacteriales</taxon>
        <taxon>Nocardiaceae</taxon>
        <taxon>Nocardia</taxon>
    </lineage>
</organism>
<reference evidence="9 10" key="1">
    <citation type="submission" date="2018-06" db="EMBL/GenBank/DDBJ databases">
        <title>Genomic Encyclopedia of Type Strains, Phase IV (KMG-IV): sequencing the most valuable type-strain genomes for metagenomic binning, comparative biology and taxonomic classification.</title>
        <authorList>
            <person name="Goeker M."/>
        </authorList>
    </citation>
    <scope>NUCLEOTIDE SEQUENCE [LARGE SCALE GENOMIC DNA]</scope>
    <source>
        <strain evidence="9 10">DSM 44599</strain>
    </source>
</reference>
<dbReference type="GO" id="GO:0005524">
    <property type="term" value="F:ATP binding"/>
    <property type="evidence" value="ECO:0007669"/>
    <property type="project" value="UniProtKB-KW"/>
</dbReference>
<dbReference type="GO" id="GO:0004592">
    <property type="term" value="F:pantoate-beta-alanine ligase activity"/>
    <property type="evidence" value="ECO:0007669"/>
    <property type="project" value="UniProtKB-EC"/>
</dbReference>